<keyword evidence="1" id="KW-0812">Transmembrane</keyword>
<keyword evidence="1" id="KW-1133">Transmembrane helix</keyword>
<dbReference type="EMBL" id="FNZH01000001">
    <property type="protein sequence ID" value="SEI78236.1"/>
    <property type="molecule type" value="Genomic_DNA"/>
</dbReference>
<dbReference type="Proteomes" id="UP000199403">
    <property type="component" value="Unassembled WGS sequence"/>
</dbReference>
<sequence>MKILGIVLIVAGIVMFLVTGISYTTEETVIDAGPIEVNAENEESLNWPPYAGGIAVIAGFVLVAIGKKK</sequence>
<dbReference type="OrthoDB" id="1375121at2"/>
<protein>
    <submittedName>
        <fullName evidence="2">Uncharacterized protein</fullName>
    </submittedName>
</protein>
<feature type="transmembrane region" description="Helical" evidence="1">
    <location>
        <begin position="47"/>
        <end position="66"/>
    </location>
</feature>
<evidence type="ECO:0000313" key="3">
    <source>
        <dbReference type="Proteomes" id="UP000199403"/>
    </source>
</evidence>
<reference evidence="3" key="1">
    <citation type="submission" date="2016-10" db="EMBL/GenBank/DDBJ databases">
        <authorList>
            <person name="Varghese N."/>
            <person name="Submissions S."/>
        </authorList>
    </citation>
    <scope>NUCLEOTIDE SEQUENCE [LARGE SCALE GENOMIC DNA]</scope>
    <source>
        <strain evidence="3">IBRC-M 10761</strain>
    </source>
</reference>
<organism evidence="2 3">
    <name type="scientific">Cyclobacterium xiamenense</name>
    <dbReference type="NCBI Taxonomy" id="1297121"/>
    <lineage>
        <taxon>Bacteria</taxon>
        <taxon>Pseudomonadati</taxon>
        <taxon>Bacteroidota</taxon>
        <taxon>Cytophagia</taxon>
        <taxon>Cytophagales</taxon>
        <taxon>Cyclobacteriaceae</taxon>
        <taxon>Cyclobacterium</taxon>
    </lineage>
</organism>
<keyword evidence="3" id="KW-1185">Reference proteome</keyword>
<name>A0A1H6TG18_9BACT</name>
<dbReference type="STRING" id="1416801.SAMN05192553_101267"/>
<dbReference type="RefSeq" id="WP_092168402.1">
    <property type="nucleotide sequence ID" value="NZ_FNZH01000001.1"/>
</dbReference>
<evidence type="ECO:0000313" key="2">
    <source>
        <dbReference type="EMBL" id="SEI78236.1"/>
    </source>
</evidence>
<evidence type="ECO:0000256" key="1">
    <source>
        <dbReference type="SAM" id="Phobius"/>
    </source>
</evidence>
<gene>
    <name evidence="2" type="ORF">SAMN05192553_101267</name>
</gene>
<dbReference type="AlphaFoldDB" id="A0A1H6TG18"/>
<keyword evidence="1" id="KW-0472">Membrane</keyword>
<proteinExistence type="predicted"/>
<accession>A0A1H6TG18</accession>